<evidence type="ECO:0000256" key="2">
    <source>
        <dbReference type="ARBA" id="ARBA00022729"/>
    </source>
</evidence>
<reference evidence="6 7" key="1">
    <citation type="submission" date="2020-08" db="EMBL/GenBank/DDBJ databases">
        <title>Sequencing the genomes of 1000 actinobacteria strains.</title>
        <authorList>
            <person name="Klenk H.-P."/>
        </authorList>
    </citation>
    <scope>NUCLEOTIDE SEQUENCE [LARGE SCALE GENOMIC DNA]</scope>
    <source>
        <strain evidence="6 7">DSM 105498</strain>
    </source>
</reference>
<evidence type="ECO:0000313" key="7">
    <source>
        <dbReference type="Proteomes" id="UP000589626"/>
    </source>
</evidence>
<feature type="signal peptide" evidence="4">
    <location>
        <begin position="1"/>
        <end position="27"/>
    </location>
</feature>
<gene>
    <name evidence="6" type="ORF">FHU40_000079</name>
</gene>
<dbReference type="Pfam" id="PF13458">
    <property type="entry name" value="Peripla_BP_6"/>
    <property type="match status" value="1"/>
</dbReference>
<dbReference type="InterPro" id="IPR051010">
    <property type="entry name" value="BCAA_transport"/>
</dbReference>
<protein>
    <submittedName>
        <fullName evidence="6">Branched-chain amino acid transport system substrate-binding protein</fullName>
    </submittedName>
</protein>
<evidence type="ECO:0000256" key="4">
    <source>
        <dbReference type="SAM" id="SignalP"/>
    </source>
</evidence>
<feature type="domain" description="Leucine-binding protein" evidence="5">
    <location>
        <begin position="69"/>
        <end position="383"/>
    </location>
</feature>
<evidence type="ECO:0000256" key="1">
    <source>
        <dbReference type="ARBA" id="ARBA00010062"/>
    </source>
</evidence>
<keyword evidence="7" id="KW-1185">Reference proteome</keyword>
<proteinExistence type="inferred from homology"/>
<evidence type="ECO:0000256" key="3">
    <source>
        <dbReference type="SAM" id="MobiDB-lite"/>
    </source>
</evidence>
<feature type="chain" id="PRO_5030870543" evidence="4">
    <location>
        <begin position="28"/>
        <end position="451"/>
    </location>
</feature>
<dbReference type="InterPro" id="IPR028082">
    <property type="entry name" value="Peripla_BP_I"/>
</dbReference>
<sequence>MNRSRTATWVRLMAGTAAISFVLTACGDDSSDEPEATASDTPSASESAPAADSFTNDKCAANQTSADSLRVGGILPLTGNLAYLGPPEISGVGLAVSDINAAGGVDGTKACHDVQDSGDSTDMSVSTASAGTLVASKPSVVIGAASSSVSLNVVDTFADNKIVQVSPANTAVDLSGYSPWYFRTAPPDGVQGNALGTLISTDGYSKVGFLVFNDTYGTGLRNAVEDTVKGAGGSCVYGCKGQGDEFPAGQTTFSAEVSGVLAAKPDAIVVLAFDETKSIIPELKAQGWDMSKVYLSDGNTADYSADFAKGTMEGAQGTIPGADPDQGFKDRLVGWYEAAEGTKLKDFAYGAESYDATILAALAAVRGGGTDPQTIQKNFAAVSGAVDGAEECNTYADCVALLGEDKEIRYAGPSGIGPIDDENDPSSAFVGIYTYNADNKNELTSTVEGQK</sequence>
<dbReference type="PROSITE" id="PS51257">
    <property type="entry name" value="PROKAR_LIPOPROTEIN"/>
    <property type="match status" value="1"/>
</dbReference>
<evidence type="ECO:0000259" key="5">
    <source>
        <dbReference type="Pfam" id="PF13458"/>
    </source>
</evidence>
<dbReference type="Gene3D" id="3.40.50.2300">
    <property type="match status" value="2"/>
</dbReference>
<dbReference type="SUPFAM" id="SSF53822">
    <property type="entry name" value="Periplasmic binding protein-like I"/>
    <property type="match status" value="1"/>
</dbReference>
<dbReference type="PANTHER" id="PTHR30483">
    <property type="entry name" value="LEUCINE-SPECIFIC-BINDING PROTEIN"/>
    <property type="match status" value="1"/>
</dbReference>
<dbReference type="RefSeq" id="WP_221199474.1">
    <property type="nucleotide sequence ID" value="NZ_JACHWR010000001.1"/>
</dbReference>
<dbReference type="InterPro" id="IPR028081">
    <property type="entry name" value="Leu-bd"/>
</dbReference>
<comment type="caution">
    <text evidence="6">The sequence shown here is derived from an EMBL/GenBank/DDBJ whole genome shotgun (WGS) entry which is preliminary data.</text>
</comment>
<comment type="similarity">
    <text evidence="1">Belongs to the leucine-binding protein family.</text>
</comment>
<dbReference type="PANTHER" id="PTHR30483:SF6">
    <property type="entry name" value="PERIPLASMIC BINDING PROTEIN OF ABC TRANSPORTER FOR NATURAL AMINO ACIDS"/>
    <property type="match status" value="1"/>
</dbReference>
<dbReference type="EMBL" id="JACHWR010000001">
    <property type="protein sequence ID" value="MBB3040278.1"/>
    <property type="molecule type" value="Genomic_DNA"/>
</dbReference>
<dbReference type="Proteomes" id="UP000589626">
    <property type="component" value="Unassembled WGS sequence"/>
</dbReference>
<dbReference type="AlphaFoldDB" id="A0A7W4YZ41"/>
<feature type="region of interest" description="Disordered" evidence="3">
    <location>
        <begin position="29"/>
        <end position="53"/>
    </location>
</feature>
<organism evidence="6 7">
    <name type="scientific">Nocardioides soli</name>
    <dbReference type="NCBI Taxonomy" id="1036020"/>
    <lineage>
        <taxon>Bacteria</taxon>
        <taxon>Bacillati</taxon>
        <taxon>Actinomycetota</taxon>
        <taxon>Actinomycetes</taxon>
        <taxon>Propionibacteriales</taxon>
        <taxon>Nocardioidaceae</taxon>
        <taxon>Nocardioides</taxon>
    </lineage>
</organism>
<keyword evidence="2 4" id="KW-0732">Signal</keyword>
<evidence type="ECO:0000313" key="6">
    <source>
        <dbReference type="EMBL" id="MBB3040278.1"/>
    </source>
</evidence>
<name>A0A7W4YZ41_9ACTN</name>
<feature type="compositionally biased region" description="Low complexity" evidence="3">
    <location>
        <begin position="36"/>
        <end position="53"/>
    </location>
</feature>
<accession>A0A7W4YZ41</accession>